<gene>
    <name evidence="1" type="ORF">S01H1_07855</name>
</gene>
<sequence>MGLLANDGAIIIDSVLTDRGRELLARGDGSFEIVKFAFGDDEIDYTLFNPTTGSVQQDLDILNTPLFESFTDSELSLKNRLISIADSELQFIPILDASNTALTLGEKTDSVNGKTIEFKQSTKTTGKNVPTEIQDSSYIIFLNDDLLFVDNEAAVSVTQQGVAQYVLPRTALASNKGSKVGLNVSVRDISKDVWNELGVGTVGSRTITTQVEAQGVISGLNTSITITINEEVSR</sequence>
<dbReference type="AlphaFoldDB" id="X0S9W6"/>
<protein>
    <submittedName>
        <fullName evidence="1">Uncharacterized protein</fullName>
    </submittedName>
</protein>
<evidence type="ECO:0000313" key="1">
    <source>
        <dbReference type="EMBL" id="GAF71946.1"/>
    </source>
</evidence>
<reference evidence="1" key="1">
    <citation type="journal article" date="2014" name="Front. Microbiol.">
        <title>High frequency of phylogenetically diverse reductive dehalogenase-homologous genes in deep subseafloor sedimentary metagenomes.</title>
        <authorList>
            <person name="Kawai M."/>
            <person name="Futagami T."/>
            <person name="Toyoda A."/>
            <person name="Takaki Y."/>
            <person name="Nishi S."/>
            <person name="Hori S."/>
            <person name="Arai W."/>
            <person name="Tsubouchi T."/>
            <person name="Morono Y."/>
            <person name="Uchiyama I."/>
            <person name="Ito T."/>
            <person name="Fujiyama A."/>
            <person name="Inagaki F."/>
            <person name="Takami H."/>
        </authorList>
    </citation>
    <scope>NUCLEOTIDE SEQUENCE</scope>
    <source>
        <strain evidence="1">Expedition CK06-06</strain>
    </source>
</reference>
<comment type="caution">
    <text evidence="1">The sequence shown here is derived from an EMBL/GenBank/DDBJ whole genome shotgun (WGS) entry which is preliminary data.</text>
</comment>
<organism evidence="1">
    <name type="scientific">marine sediment metagenome</name>
    <dbReference type="NCBI Taxonomy" id="412755"/>
    <lineage>
        <taxon>unclassified sequences</taxon>
        <taxon>metagenomes</taxon>
        <taxon>ecological metagenomes</taxon>
    </lineage>
</organism>
<accession>X0S9W6</accession>
<dbReference type="EMBL" id="BARS01004029">
    <property type="protein sequence ID" value="GAF71946.1"/>
    <property type="molecule type" value="Genomic_DNA"/>
</dbReference>
<name>X0S9W6_9ZZZZ</name>
<proteinExistence type="predicted"/>